<evidence type="ECO:0000256" key="7">
    <source>
        <dbReference type="RuleBase" id="RU365066"/>
    </source>
</evidence>
<organism evidence="8 9">
    <name type="scientific">Candida albicans P78048</name>
    <dbReference type="NCBI Taxonomy" id="1094989"/>
    <lineage>
        <taxon>Eukaryota</taxon>
        <taxon>Fungi</taxon>
        <taxon>Dikarya</taxon>
        <taxon>Ascomycota</taxon>
        <taxon>Saccharomycotina</taxon>
        <taxon>Pichiomycetes</taxon>
        <taxon>Debaryomycetaceae</taxon>
        <taxon>Candida/Lodderomyces clade</taxon>
        <taxon>Candida</taxon>
    </lineage>
</organism>
<dbReference type="PANTHER" id="PTHR13148:SF0">
    <property type="entry name" value="POST-GPI ATTACHMENT TO PROTEINS FACTOR 3"/>
    <property type="match status" value="1"/>
</dbReference>
<dbReference type="GO" id="GO:0016788">
    <property type="term" value="F:hydrolase activity, acting on ester bonds"/>
    <property type="evidence" value="ECO:0007669"/>
    <property type="project" value="TreeGrafter"/>
</dbReference>
<feature type="transmembrane region" description="Helical" evidence="7">
    <location>
        <begin position="182"/>
        <end position="198"/>
    </location>
</feature>
<feature type="transmembrane region" description="Helical" evidence="7">
    <location>
        <begin position="303"/>
        <end position="322"/>
    </location>
</feature>
<dbReference type="InterPro" id="IPR007217">
    <property type="entry name" value="Per1-like"/>
</dbReference>
<keyword evidence="7" id="KW-0256">Endoplasmic reticulum</keyword>
<dbReference type="AlphaFoldDB" id="A0AB34PSX4"/>
<evidence type="ECO:0000256" key="3">
    <source>
        <dbReference type="ARBA" id="ARBA00022692"/>
    </source>
</evidence>
<gene>
    <name evidence="8" type="ORF">MG3_04303</name>
</gene>
<keyword evidence="4 7" id="KW-0732">Signal</keyword>
<keyword evidence="6 7" id="KW-0472">Membrane</keyword>
<feature type="transmembrane region" description="Helical" evidence="7">
    <location>
        <begin position="261"/>
        <end position="283"/>
    </location>
</feature>
<protein>
    <recommendedName>
        <fullName evidence="7">Post-GPI attachment to proteins factor 3</fullName>
    </recommendedName>
</protein>
<feature type="transmembrane region" description="Helical" evidence="7">
    <location>
        <begin position="155"/>
        <end position="173"/>
    </location>
</feature>
<name>A0AB34PSX4_CANAX</name>
<sequence>MKILYSFLMLFVVAFASLGDNLPEFQSCLYQCDCHVIPQSIFWSCPANCNYYCQQLITDQLESSNVPMVQFYGKWPFKRVLGVQEFFAMIFSIGNLYVNYKNLRIIYRQFKRNESEYKTMYVQYLILLIVTCIGWSFSVIFHFKDTTMSETLDYFGAFAIILCNLNAIVVRVFQLFKHRKKLIIWHTALVALYLYHVIRLKRNWDYSYNTLINIIVGVSAMILWCFHSWRVYRVYNQKRIIYNNSIQLLPYETKLLQKLSYVGMSLSSLIPLIPIFNNVMLLLGISLELNDFPPVARLVDAHALWHLVTIFPSIIWFDWNVWDIEMLKITNNSETKV</sequence>
<reference evidence="8 9" key="1">
    <citation type="submission" date="2013-12" db="EMBL/GenBank/DDBJ databases">
        <title>The Genome Sequence of Candida albicans P78048.</title>
        <authorList>
            <consortium name="The Broad Institute Genome Sequencing Platform"/>
            <consortium name="The Broad Institute Genome Sequencing Center for Infectious Disease"/>
            <person name="Cuomo C."/>
            <person name="Bennett R."/>
            <person name="Hirakawa M."/>
            <person name="Noverr M."/>
            <person name="Mitchell A."/>
            <person name="Young S.K."/>
            <person name="Zeng Q."/>
            <person name="Gargeya S."/>
            <person name="Fitzgerald M."/>
            <person name="Abouelleil A."/>
            <person name="Alvarado L."/>
            <person name="Berlin A.M."/>
            <person name="Chapman S.B."/>
            <person name="Dewar J."/>
            <person name="Goldberg J."/>
            <person name="Griggs A."/>
            <person name="Gujja S."/>
            <person name="Hansen M."/>
            <person name="Howarth C."/>
            <person name="Imamovic A."/>
            <person name="Larimer J."/>
            <person name="McCowan C."/>
            <person name="Murphy C."/>
            <person name="Pearson M."/>
            <person name="Priest M."/>
            <person name="Roberts A."/>
            <person name="Saif S."/>
            <person name="Shea T."/>
            <person name="Sykes S."/>
            <person name="Wortman J."/>
            <person name="Nusbaum C."/>
            <person name="Birren B."/>
        </authorList>
    </citation>
    <scope>NUCLEOTIDE SEQUENCE [LARGE SCALE GENOMIC DNA]</scope>
    <source>
        <strain evidence="8 9">P78048</strain>
    </source>
</reference>
<evidence type="ECO:0000256" key="4">
    <source>
        <dbReference type="ARBA" id="ARBA00022729"/>
    </source>
</evidence>
<evidence type="ECO:0000256" key="2">
    <source>
        <dbReference type="ARBA" id="ARBA00022502"/>
    </source>
</evidence>
<dbReference type="GO" id="GO:0005789">
    <property type="term" value="C:endoplasmic reticulum membrane"/>
    <property type="evidence" value="ECO:0007669"/>
    <property type="project" value="UniProtKB-SubCell"/>
</dbReference>
<feature type="signal peptide" evidence="7">
    <location>
        <begin position="1"/>
        <end position="19"/>
    </location>
</feature>
<comment type="caution">
    <text evidence="8">The sequence shown here is derived from an EMBL/GenBank/DDBJ whole genome shotgun (WGS) entry which is preliminary data.</text>
</comment>
<dbReference type="PANTHER" id="PTHR13148">
    <property type="entry name" value="PER1-RELATED"/>
    <property type="match status" value="1"/>
</dbReference>
<accession>A0AB34PSX4</accession>
<evidence type="ECO:0000313" key="8">
    <source>
        <dbReference type="EMBL" id="KGR07748.1"/>
    </source>
</evidence>
<feature type="transmembrane region" description="Helical" evidence="7">
    <location>
        <begin position="81"/>
        <end position="100"/>
    </location>
</feature>
<feature type="chain" id="PRO_5044047384" description="Post-GPI attachment to proteins factor 3" evidence="7">
    <location>
        <begin position="20"/>
        <end position="337"/>
    </location>
</feature>
<dbReference type="Proteomes" id="UP000030161">
    <property type="component" value="Unassembled WGS sequence"/>
</dbReference>
<dbReference type="EMBL" id="AJIX01000031">
    <property type="protein sequence ID" value="KGR07748.1"/>
    <property type="molecule type" value="Genomic_DNA"/>
</dbReference>
<proteinExistence type="inferred from homology"/>
<keyword evidence="5 7" id="KW-1133">Transmembrane helix</keyword>
<evidence type="ECO:0000313" key="9">
    <source>
        <dbReference type="Proteomes" id="UP000030161"/>
    </source>
</evidence>
<comment type="similarity">
    <text evidence="7">Belongs to the PGAP3 family.</text>
</comment>
<feature type="transmembrane region" description="Helical" evidence="7">
    <location>
        <begin position="210"/>
        <end position="229"/>
    </location>
</feature>
<dbReference type="GO" id="GO:0006506">
    <property type="term" value="P:GPI anchor biosynthetic process"/>
    <property type="evidence" value="ECO:0007669"/>
    <property type="project" value="UniProtKB-KW"/>
</dbReference>
<comment type="subcellular location">
    <subcellularLocation>
        <location evidence="1">Endomembrane system</location>
        <topology evidence="1">Multi-pass membrane protein</topology>
    </subcellularLocation>
    <subcellularLocation>
        <location evidence="7">Endoplasmic reticulum membrane</location>
        <topology evidence="7">Multi-pass membrane protein</topology>
    </subcellularLocation>
</comment>
<evidence type="ECO:0000256" key="1">
    <source>
        <dbReference type="ARBA" id="ARBA00004127"/>
    </source>
</evidence>
<evidence type="ECO:0000256" key="6">
    <source>
        <dbReference type="ARBA" id="ARBA00023136"/>
    </source>
</evidence>
<feature type="transmembrane region" description="Helical" evidence="7">
    <location>
        <begin position="121"/>
        <end position="143"/>
    </location>
</feature>
<keyword evidence="3 7" id="KW-0812">Transmembrane</keyword>
<keyword evidence="2 7" id="KW-0337">GPI-anchor biosynthesis</keyword>
<comment type="function">
    <text evidence="7">Involved in the lipid remodeling steps of GPI-anchor maturation.</text>
</comment>
<evidence type="ECO:0000256" key="5">
    <source>
        <dbReference type="ARBA" id="ARBA00022989"/>
    </source>
</evidence>
<dbReference type="Pfam" id="PF04080">
    <property type="entry name" value="Per1"/>
    <property type="match status" value="1"/>
</dbReference>